<feature type="non-terminal residue" evidence="3">
    <location>
        <position position="1"/>
    </location>
</feature>
<feature type="domain" description="Neurobeachin beta-propeller" evidence="2">
    <location>
        <begin position="32"/>
        <end position="220"/>
    </location>
</feature>
<dbReference type="GO" id="GO:0005829">
    <property type="term" value="C:cytosol"/>
    <property type="evidence" value="ECO:0007669"/>
    <property type="project" value="TreeGrafter"/>
</dbReference>
<gene>
    <name evidence="3" type="ORF">UXM345_LOCUS27589</name>
</gene>
<organism evidence="3 4">
    <name type="scientific">Rotaria magnacalcarata</name>
    <dbReference type="NCBI Taxonomy" id="392030"/>
    <lineage>
        <taxon>Eukaryota</taxon>
        <taxon>Metazoa</taxon>
        <taxon>Spiralia</taxon>
        <taxon>Gnathifera</taxon>
        <taxon>Rotifera</taxon>
        <taxon>Eurotatoria</taxon>
        <taxon>Bdelloidea</taxon>
        <taxon>Philodinida</taxon>
        <taxon>Philodinidae</taxon>
        <taxon>Rotaria</taxon>
    </lineage>
</organism>
<evidence type="ECO:0000313" key="4">
    <source>
        <dbReference type="Proteomes" id="UP000663842"/>
    </source>
</evidence>
<evidence type="ECO:0000313" key="3">
    <source>
        <dbReference type="EMBL" id="CAF4193742.1"/>
    </source>
</evidence>
<evidence type="ECO:0000256" key="1">
    <source>
        <dbReference type="PROSITE-ProRule" id="PRU00221"/>
    </source>
</evidence>
<dbReference type="GO" id="GO:0019901">
    <property type="term" value="F:protein kinase binding"/>
    <property type="evidence" value="ECO:0007669"/>
    <property type="project" value="TreeGrafter"/>
</dbReference>
<dbReference type="PROSITE" id="PS50082">
    <property type="entry name" value="WD_REPEATS_2"/>
    <property type="match status" value="1"/>
</dbReference>
<feature type="repeat" description="WD" evidence="1">
    <location>
        <begin position="46"/>
        <end position="87"/>
    </location>
</feature>
<dbReference type="PANTHER" id="PTHR13743">
    <property type="entry name" value="BEIGE/BEACH-RELATED"/>
    <property type="match status" value="1"/>
</dbReference>
<dbReference type="InterPro" id="IPR050865">
    <property type="entry name" value="BEACH_Domain"/>
</dbReference>
<evidence type="ECO:0000259" key="2">
    <source>
        <dbReference type="Pfam" id="PF20426"/>
    </source>
</evidence>
<dbReference type="PANTHER" id="PTHR13743:SF112">
    <property type="entry name" value="BEACH DOMAIN-CONTAINING PROTEIN"/>
    <property type="match status" value="1"/>
</dbReference>
<accession>A0A820BJM6</accession>
<dbReference type="InterPro" id="IPR036322">
    <property type="entry name" value="WD40_repeat_dom_sf"/>
</dbReference>
<dbReference type="InterPro" id="IPR001680">
    <property type="entry name" value="WD40_rpt"/>
</dbReference>
<dbReference type="GO" id="GO:0016020">
    <property type="term" value="C:membrane"/>
    <property type="evidence" value="ECO:0007669"/>
    <property type="project" value="TreeGrafter"/>
</dbReference>
<dbReference type="EMBL" id="CAJOBF010006007">
    <property type="protein sequence ID" value="CAF4193742.1"/>
    <property type="molecule type" value="Genomic_DNA"/>
</dbReference>
<reference evidence="3" key="1">
    <citation type="submission" date="2021-02" db="EMBL/GenBank/DDBJ databases">
        <authorList>
            <person name="Nowell W R."/>
        </authorList>
    </citation>
    <scope>NUCLEOTIDE SEQUENCE</scope>
</reference>
<dbReference type="Pfam" id="PF20426">
    <property type="entry name" value="NBCH_WD40"/>
    <property type="match status" value="1"/>
</dbReference>
<dbReference type="SUPFAM" id="SSF50978">
    <property type="entry name" value="WD40 repeat-like"/>
    <property type="match status" value="1"/>
</dbReference>
<comment type="caution">
    <text evidence="3">The sequence shown here is derived from an EMBL/GenBank/DDBJ whole genome shotgun (WGS) entry which is preliminary data.</text>
</comment>
<dbReference type="AlphaFoldDB" id="A0A820BJM6"/>
<dbReference type="Proteomes" id="UP000663842">
    <property type="component" value="Unassembled WGS sequence"/>
</dbReference>
<dbReference type="GO" id="GO:0008104">
    <property type="term" value="P:intracellular protein localization"/>
    <property type="evidence" value="ECO:0007669"/>
    <property type="project" value="TreeGrafter"/>
</dbReference>
<keyword evidence="1" id="KW-0853">WD repeat</keyword>
<proteinExistence type="predicted"/>
<dbReference type="InterPro" id="IPR015943">
    <property type="entry name" value="WD40/YVTN_repeat-like_dom_sf"/>
</dbReference>
<sequence>YDVVGRYNLYLYRRSYVWNISFNDNHHLNNLTDQELNSFVSPKLTLYGHTSTVTCICVSTELDLVVSGSLDGTCNIYTVEHGIYVRTLRPMGDPIVNLQLSNERHILIQTEKDDTHLFLYTINGGLIRTKKLEYKIVDMLLSDQHIILAVNHMSLPQPTNNSVVARIVIKHMFEMKTMQTIRLRTQINCLYFTKDFSHLLVGVKDGKLIVLTAEKKSLSKHVAKNNQM</sequence>
<dbReference type="Gene3D" id="2.130.10.10">
    <property type="entry name" value="YVTN repeat-like/Quinoprotein amine dehydrogenase"/>
    <property type="match status" value="1"/>
</dbReference>
<name>A0A820BJM6_9BILA</name>
<dbReference type="InterPro" id="IPR046851">
    <property type="entry name" value="NBCH_WD40"/>
</dbReference>
<protein>
    <recommendedName>
        <fullName evidence="2">Neurobeachin beta-propeller domain-containing protein</fullName>
    </recommendedName>
</protein>
<dbReference type="SMART" id="SM00320">
    <property type="entry name" value="WD40"/>
    <property type="match status" value="2"/>
</dbReference>